<keyword evidence="5" id="KW-0378">Hydrolase</keyword>
<feature type="non-terminal residue" evidence="5">
    <location>
        <position position="1"/>
    </location>
</feature>
<dbReference type="AlphaFoldDB" id="A0A6B0Y0Z9"/>
<comment type="pathway">
    <text evidence="2">Organic acid metabolism; glycolate biosynthesis; glycolate from 2-phosphoglycolate: step 1/1.</text>
</comment>
<dbReference type="PANTHER" id="PTHR43434:SF1">
    <property type="entry name" value="PHOSPHOGLYCOLATE PHOSPHATASE"/>
    <property type="match status" value="1"/>
</dbReference>
<evidence type="ECO:0000313" key="5">
    <source>
        <dbReference type="EMBL" id="MXY32686.1"/>
    </source>
</evidence>
<dbReference type="EMBL" id="VXRY01000045">
    <property type="protein sequence ID" value="MXY32686.1"/>
    <property type="molecule type" value="Genomic_DNA"/>
</dbReference>
<dbReference type="GO" id="GO:0008967">
    <property type="term" value="F:phosphoglycolate phosphatase activity"/>
    <property type="evidence" value="ECO:0007669"/>
    <property type="project" value="UniProtKB-EC"/>
</dbReference>
<proteinExistence type="inferred from homology"/>
<dbReference type="GO" id="GO:0006281">
    <property type="term" value="P:DNA repair"/>
    <property type="evidence" value="ECO:0007669"/>
    <property type="project" value="TreeGrafter"/>
</dbReference>
<dbReference type="GO" id="GO:0005829">
    <property type="term" value="C:cytosol"/>
    <property type="evidence" value="ECO:0007669"/>
    <property type="project" value="TreeGrafter"/>
</dbReference>
<dbReference type="InterPro" id="IPR050155">
    <property type="entry name" value="HAD-like_hydrolase_sf"/>
</dbReference>
<dbReference type="Gene3D" id="3.40.50.1000">
    <property type="entry name" value="HAD superfamily/HAD-like"/>
    <property type="match status" value="1"/>
</dbReference>
<dbReference type="InterPro" id="IPR023214">
    <property type="entry name" value="HAD_sf"/>
</dbReference>
<dbReference type="Pfam" id="PF13419">
    <property type="entry name" value="HAD_2"/>
    <property type="match status" value="1"/>
</dbReference>
<dbReference type="PANTHER" id="PTHR43434">
    <property type="entry name" value="PHOSPHOGLYCOLATE PHOSPHATASE"/>
    <property type="match status" value="1"/>
</dbReference>
<name>A0A6B0Y0Z9_9RHOB</name>
<evidence type="ECO:0000256" key="4">
    <source>
        <dbReference type="ARBA" id="ARBA00013078"/>
    </source>
</evidence>
<evidence type="ECO:0000256" key="2">
    <source>
        <dbReference type="ARBA" id="ARBA00004818"/>
    </source>
</evidence>
<accession>A0A6B0Y0Z9</accession>
<gene>
    <name evidence="5" type="ORF">F4Y60_01060</name>
</gene>
<sequence>LESGANIVHVAKHRGVSKSRLARAAEERGGAMELYEQVIPTLERLRARGTPLGIVTNLPGWLAGHLLSATGVGEYAAAIATPRAGLAAKPKPHGIRWVLAEIGREADAGVWFVGDGDADAEAAKAALVRFAWASYGYGPEEPDGTDKALLSFDELLGL</sequence>
<comment type="caution">
    <text evidence="5">The sequence shown here is derived from an EMBL/GenBank/DDBJ whole genome shotgun (WGS) entry which is preliminary data.</text>
</comment>
<dbReference type="SUPFAM" id="SSF56784">
    <property type="entry name" value="HAD-like"/>
    <property type="match status" value="1"/>
</dbReference>
<evidence type="ECO:0000256" key="1">
    <source>
        <dbReference type="ARBA" id="ARBA00000830"/>
    </source>
</evidence>
<dbReference type="EC" id="3.1.3.18" evidence="4"/>
<dbReference type="InterPro" id="IPR036412">
    <property type="entry name" value="HAD-like_sf"/>
</dbReference>
<comment type="catalytic activity">
    <reaction evidence="1">
        <text>2-phosphoglycolate + H2O = glycolate + phosphate</text>
        <dbReference type="Rhea" id="RHEA:14369"/>
        <dbReference type="ChEBI" id="CHEBI:15377"/>
        <dbReference type="ChEBI" id="CHEBI:29805"/>
        <dbReference type="ChEBI" id="CHEBI:43474"/>
        <dbReference type="ChEBI" id="CHEBI:58033"/>
        <dbReference type="EC" id="3.1.3.18"/>
    </reaction>
</comment>
<protein>
    <recommendedName>
        <fullName evidence="4">phosphoglycolate phosphatase</fullName>
        <ecNumber evidence="4">3.1.3.18</ecNumber>
    </recommendedName>
</protein>
<dbReference type="InterPro" id="IPR041492">
    <property type="entry name" value="HAD_2"/>
</dbReference>
<comment type="similarity">
    <text evidence="3">Belongs to the HAD-like hydrolase superfamily. CbbY/CbbZ/Gph/YieH family.</text>
</comment>
<organism evidence="5">
    <name type="scientific">Boseongicola sp. SB0664_bin_43</name>
    <dbReference type="NCBI Taxonomy" id="2604844"/>
    <lineage>
        <taxon>Bacteria</taxon>
        <taxon>Pseudomonadati</taxon>
        <taxon>Pseudomonadota</taxon>
        <taxon>Alphaproteobacteria</taxon>
        <taxon>Rhodobacterales</taxon>
        <taxon>Paracoccaceae</taxon>
        <taxon>Boseongicola</taxon>
    </lineage>
</organism>
<reference evidence="5" key="1">
    <citation type="submission" date="2019-09" db="EMBL/GenBank/DDBJ databases">
        <title>Characterisation of the sponge microbiome using genome-centric metagenomics.</title>
        <authorList>
            <person name="Engelberts J.P."/>
            <person name="Robbins S.J."/>
            <person name="De Goeij J.M."/>
            <person name="Aranda M."/>
            <person name="Bell S.C."/>
            <person name="Webster N.S."/>
        </authorList>
    </citation>
    <scope>NUCLEOTIDE SEQUENCE</scope>
    <source>
        <strain evidence="5">SB0664_bin_43</strain>
    </source>
</reference>
<evidence type="ECO:0000256" key="3">
    <source>
        <dbReference type="ARBA" id="ARBA00006171"/>
    </source>
</evidence>